<name>A0ABQ7CCJ3_BRACR</name>
<protein>
    <submittedName>
        <fullName evidence="1">Uncharacterized protein</fullName>
    </submittedName>
</protein>
<reference evidence="1 2" key="1">
    <citation type="journal article" date="2020" name="BMC Genomics">
        <title>Intraspecific diversification of the crop wild relative Brassica cretica Lam. using demographic model selection.</title>
        <authorList>
            <person name="Kioukis A."/>
            <person name="Michalopoulou V.A."/>
            <person name="Briers L."/>
            <person name="Pirintsos S."/>
            <person name="Studholme D.J."/>
            <person name="Pavlidis P."/>
            <person name="Sarris P.F."/>
        </authorList>
    </citation>
    <scope>NUCLEOTIDE SEQUENCE [LARGE SCALE GENOMIC DNA]</scope>
    <source>
        <strain evidence="2">cv. PFS-1207/04</strain>
    </source>
</reference>
<proteinExistence type="predicted"/>
<gene>
    <name evidence="1" type="ORF">DY000_02010317</name>
</gene>
<organism evidence="1 2">
    <name type="scientific">Brassica cretica</name>
    <name type="common">Mustard</name>
    <dbReference type="NCBI Taxonomy" id="69181"/>
    <lineage>
        <taxon>Eukaryota</taxon>
        <taxon>Viridiplantae</taxon>
        <taxon>Streptophyta</taxon>
        <taxon>Embryophyta</taxon>
        <taxon>Tracheophyta</taxon>
        <taxon>Spermatophyta</taxon>
        <taxon>Magnoliopsida</taxon>
        <taxon>eudicotyledons</taxon>
        <taxon>Gunneridae</taxon>
        <taxon>Pentapetalae</taxon>
        <taxon>rosids</taxon>
        <taxon>malvids</taxon>
        <taxon>Brassicales</taxon>
        <taxon>Brassicaceae</taxon>
        <taxon>Brassiceae</taxon>
        <taxon>Brassica</taxon>
    </lineage>
</organism>
<dbReference type="Proteomes" id="UP000266723">
    <property type="component" value="Unassembled WGS sequence"/>
</dbReference>
<sequence length="80" mass="8861">MVSLSFVSTRQKTCILDFSVFSLSNLGDSDVNLVVCLKPRRLCPEPRLLSVEPRRISVEPRRLSLENLGVSLSKISASLS</sequence>
<keyword evidence="2" id="KW-1185">Reference proteome</keyword>
<evidence type="ECO:0000313" key="1">
    <source>
        <dbReference type="EMBL" id="KAF3549003.1"/>
    </source>
</evidence>
<dbReference type="EMBL" id="QGKV02000832">
    <property type="protein sequence ID" value="KAF3549003.1"/>
    <property type="molecule type" value="Genomic_DNA"/>
</dbReference>
<evidence type="ECO:0000313" key="2">
    <source>
        <dbReference type="Proteomes" id="UP000266723"/>
    </source>
</evidence>
<accession>A0ABQ7CCJ3</accession>
<comment type="caution">
    <text evidence="1">The sequence shown here is derived from an EMBL/GenBank/DDBJ whole genome shotgun (WGS) entry which is preliminary data.</text>
</comment>